<dbReference type="AlphaFoldDB" id="A0AB73SZK7"/>
<name>A0AB73SZK7_9FIRM</name>
<dbReference type="RefSeq" id="WP_257497870.1">
    <property type="nucleotide sequence ID" value="NZ_JANKBI010000015.1"/>
</dbReference>
<protein>
    <recommendedName>
        <fullName evidence="3">Helix-turn-helix domain-containing protein</fullName>
    </recommendedName>
</protein>
<gene>
    <name evidence="1" type="ORF">C7383_11584</name>
</gene>
<comment type="caution">
    <text evidence="1">The sequence shown here is derived from an EMBL/GenBank/DDBJ whole genome shotgun (WGS) entry which is preliminary data.</text>
</comment>
<evidence type="ECO:0008006" key="3">
    <source>
        <dbReference type="Google" id="ProtNLM"/>
    </source>
</evidence>
<evidence type="ECO:0000313" key="1">
    <source>
        <dbReference type="EMBL" id="PWJ72928.1"/>
    </source>
</evidence>
<organism evidence="1 2">
    <name type="scientific">Murimonas intestini</name>
    <dbReference type="NCBI Taxonomy" id="1337051"/>
    <lineage>
        <taxon>Bacteria</taxon>
        <taxon>Bacillati</taxon>
        <taxon>Bacillota</taxon>
        <taxon>Clostridia</taxon>
        <taxon>Lachnospirales</taxon>
        <taxon>Lachnospiraceae</taxon>
        <taxon>Murimonas</taxon>
    </lineage>
</organism>
<proteinExistence type="predicted"/>
<sequence length="81" mass="9533">MAGMCQRMDAGKRNKIISMLKLNKSVKEIIAECETSYRTVQRIMAEEKIFLPEEPVETKKKLPQDIIDQLDYMHKRYGSRK</sequence>
<dbReference type="EMBL" id="QGGY01000015">
    <property type="protein sequence ID" value="PWJ72928.1"/>
    <property type="molecule type" value="Genomic_DNA"/>
</dbReference>
<dbReference type="Proteomes" id="UP000245412">
    <property type="component" value="Unassembled WGS sequence"/>
</dbReference>
<reference evidence="1 2" key="1">
    <citation type="submission" date="2018-05" db="EMBL/GenBank/DDBJ databases">
        <authorList>
            <person name="Goeker M."/>
            <person name="Huntemann M."/>
            <person name="Clum A."/>
            <person name="Pillay M."/>
            <person name="Palaniappan K."/>
            <person name="Varghese N."/>
            <person name="Mikhailova N."/>
            <person name="Stamatis D."/>
            <person name="Reddy T."/>
            <person name="Daum C."/>
            <person name="Shapiro N."/>
            <person name="Ivanova N."/>
            <person name="Kyrpides N."/>
            <person name="Woyke T."/>
        </authorList>
    </citation>
    <scope>NUCLEOTIDE SEQUENCE [LARGE SCALE GENOMIC DNA]</scope>
    <source>
        <strain evidence="1 2">DSM 26524</strain>
    </source>
</reference>
<accession>A0AB73SZK7</accession>
<evidence type="ECO:0000313" key="2">
    <source>
        <dbReference type="Proteomes" id="UP000245412"/>
    </source>
</evidence>
<keyword evidence="2" id="KW-1185">Reference proteome</keyword>